<protein>
    <recommendedName>
        <fullName evidence="4">DUF2846 domain-containing protein</fullName>
    </recommendedName>
</protein>
<gene>
    <name evidence="2" type="ORF">V8G56_13070</name>
</gene>
<feature type="signal peptide" evidence="1">
    <location>
        <begin position="1"/>
        <end position="23"/>
    </location>
</feature>
<proteinExistence type="predicted"/>
<accession>A0ABW7MWZ1</accession>
<dbReference type="EMBL" id="JBAWKC010000004">
    <property type="protein sequence ID" value="MFH6769677.1"/>
    <property type="molecule type" value="Genomic_DNA"/>
</dbReference>
<sequence>MKSVKTFFFTAVILVLPFSKVEAQNTFQSPSENKSVIYIMRTSALGAIMNFRFFDGEKYLGKFKDKNYLRYECEPGKHLFWVKGENTDYLEADLLADKIYIVEANAVMGAFSAGVKFNILDFNDDKKMKRVFKLLTKKEPIVFDENELLKDQNDMQEIIKSGLEKYENKLDRDKEFNKITPEMFYTI</sequence>
<organism evidence="2 3">
    <name type="scientific">Gaetbulibacter aquiaggeris</name>
    <dbReference type="NCBI Taxonomy" id="1735373"/>
    <lineage>
        <taxon>Bacteria</taxon>
        <taxon>Pseudomonadati</taxon>
        <taxon>Bacteroidota</taxon>
        <taxon>Flavobacteriia</taxon>
        <taxon>Flavobacteriales</taxon>
        <taxon>Flavobacteriaceae</taxon>
        <taxon>Gaetbulibacter</taxon>
    </lineage>
</organism>
<name>A0ABW7MWZ1_9FLAO</name>
<evidence type="ECO:0000256" key="1">
    <source>
        <dbReference type="SAM" id="SignalP"/>
    </source>
</evidence>
<dbReference type="Proteomes" id="UP001610104">
    <property type="component" value="Unassembled WGS sequence"/>
</dbReference>
<evidence type="ECO:0000313" key="3">
    <source>
        <dbReference type="Proteomes" id="UP001610104"/>
    </source>
</evidence>
<feature type="chain" id="PRO_5046323866" description="DUF2846 domain-containing protein" evidence="1">
    <location>
        <begin position="24"/>
        <end position="187"/>
    </location>
</feature>
<keyword evidence="1" id="KW-0732">Signal</keyword>
<dbReference type="RefSeq" id="WP_395438900.1">
    <property type="nucleotide sequence ID" value="NZ_JBAWKC010000004.1"/>
</dbReference>
<evidence type="ECO:0000313" key="2">
    <source>
        <dbReference type="EMBL" id="MFH6769677.1"/>
    </source>
</evidence>
<comment type="caution">
    <text evidence="2">The sequence shown here is derived from an EMBL/GenBank/DDBJ whole genome shotgun (WGS) entry which is preliminary data.</text>
</comment>
<evidence type="ECO:0008006" key="4">
    <source>
        <dbReference type="Google" id="ProtNLM"/>
    </source>
</evidence>
<reference evidence="2 3" key="1">
    <citation type="submission" date="2024-02" db="EMBL/GenBank/DDBJ databases">
        <title>A Gaetbulibacter species isolated from tidal flats and genomic insights of their niches.</title>
        <authorList>
            <person name="Ye Y."/>
        </authorList>
    </citation>
    <scope>NUCLEOTIDE SEQUENCE [LARGE SCALE GENOMIC DNA]</scope>
    <source>
        <strain evidence="2 3">KEM-8</strain>
    </source>
</reference>
<keyword evidence="3" id="KW-1185">Reference proteome</keyword>